<feature type="region of interest" description="Disordered" evidence="1">
    <location>
        <begin position="1"/>
        <end position="39"/>
    </location>
</feature>
<proteinExistence type="predicted"/>
<keyword evidence="3" id="KW-1185">Reference proteome</keyword>
<evidence type="ECO:0000313" key="3">
    <source>
        <dbReference type="Proteomes" id="UP000507470"/>
    </source>
</evidence>
<dbReference type="OrthoDB" id="2126027at2759"/>
<feature type="compositionally biased region" description="Basic and acidic residues" evidence="1">
    <location>
        <begin position="242"/>
        <end position="255"/>
    </location>
</feature>
<dbReference type="InterPro" id="IPR032727">
    <property type="entry name" value="CLAMP"/>
</dbReference>
<organism evidence="2 3">
    <name type="scientific">Mytilus coruscus</name>
    <name type="common">Sea mussel</name>
    <dbReference type="NCBI Taxonomy" id="42192"/>
    <lineage>
        <taxon>Eukaryota</taxon>
        <taxon>Metazoa</taxon>
        <taxon>Spiralia</taxon>
        <taxon>Lophotrochozoa</taxon>
        <taxon>Mollusca</taxon>
        <taxon>Bivalvia</taxon>
        <taxon>Autobranchia</taxon>
        <taxon>Pteriomorphia</taxon>
        <taxon>Mytilida</taxon>
        <taxon>Mytiloidea</taxon>
        <taxon>Mytilidae</taxon>
        <taxon>Mytilinae</taxon>
        <taxon>Mytilus</taxon>
    </lineage>
</organism>
<evidence type="ECO:0000256" key="1">
    <source>
        <dbReference type="SAM" id="MobiDB-lite"/>
    </source>
</evidence>
<dbReference type="Pfam" id="PF14769">
    <property type="entry name" value="CLAMP"/>
    <property type="match status" value="1"/>
</dbReference>
<dbReference type="PANTHER" id="PTHR28457:SF3">
    <property type="entry name" value="CILIARY-ASSOCIATED CALCIUM-BINDING COILED-COIL PROTEIN 1"/>
    <property type="match status" value="1"/>
</dbReference>
<dbReference type="AlphaFoldDB" id="A0A6J8EZ64"/>
<evidence type="ECO:0000313" key="2">
    <source>
        <dbReference type="EMBL" id="CAC5425949.1"/>
    </source>
</evidence>
<gene>
    <name evidence="2" type="ORF">MCOR_57713</name>
</gene>
<reference evidence="2 3" key="1">
    <citation type="submission" date="2020-06" db="EMBL/GenBank/DDBJ databases">
        <authorList>
            <person name="Li R."/>
            <person name="Bekaert M."/>
        </authorList>
    </citation>
    <scope>NUCLEOTIDE SEQUENCE [LARGE SCALE GENOMIC DNA]</scope>
    <source>
        <strain evidence="3">wild</strain>
    </source>
</reference>
<dbReference type="Proteomes" id="UP000507470">
    <property type="component" value="Unassembled WGS sequence"/>
</dbReference>
<evidence type="ECO:0008006" key="4">
    <source>
        <dbReference type="Google" id="ProtNLM"/>
    </source>
</evidence>
<feature type="region of interest" description="Disordered" evidence="1">
    <location>
        <begin position="226"/>
        <end position="262"/>
    </location>
</feature>
<name>A0A6J8EZ64_MYTCO</name>
<feature type="compositionally biased region" description="Low complexity" evidence="1">
    <location>
        <begin position="1"/>
        <end position="22"/>
    </location>
</feature>
<dbReference type="EMBL" id="CACVKT020010330">
    <property type="protein sequence ID" value="CAC5425949.1"/>
    <property type="molecule type" value="Genomic_DNA"/>
</dbReference>
<accession>A0A6J8EZ64</accession>
<dbReference type="PANTHER" id="PTHR28457">
    <property type="entry name" value="COILED-COIL DOMAIN-CONTAINING PROTEIN 189"/>
    <property type="match status" value="1"/>
</dbReference>
<sequence>MAAKSQSKSSSGKSTRSNASTGKDVKGKKKVTVEEDDPDDETAVLAFKVLSEDQTKKLLTLEVEDIQKELCDIFKLKNYSTDLQEASTLDYYTGAVWWGKEQGLNPQQLSGLFTVVYNLFDNVKEQHMNKVDNLKEFKAVMMGIEPEYPDVKSAGLDFFSVAQAKAIAQYIHTSLFQHYNLYQFMFTHTQAEEIIGTDLSIEVAKPSTLPFPPPLHEGVRDDMYASFIATPPPTPPPAEGAEDTKSDQEKPKEGEPTVPDIDAFNDLTVDDVREVIESVAKEMLGGLQNDLAAKLREKENNIIQRINKIHKVAE</sequence>
<protein>
    <recommendedName>
        <fullName evidence="4">Ciliary-associated calcium-binding coiled-coil protein 1</fullName>
    </recommendedName>
</protein>